<comment type="similarity">
    <text evidence="2 4">Belongs to the AB hydrolase superfamily. Lipase family.</text>
</comment>
<proteinExistence type="inferred from homology"/>
<evidence type="ECO:0000313" key="7">
    <source>
        <dbReference type="EMBL" id="CAD7399262.1"/>
    </source>
</evidence>
<feature type="domain" description="Lipase" evidence="6">
    <location>
        <begin position="21"/>
        <end position="211"/>
    </location>
</feature>
<gene>
    <name evidence="7" type="ORF">TPSB3V08_LOCUS2069</name>
</gene>
<evidence type="ECO:0000256" key="4">
    <source>
        <dbReference type="RuleBase" id="RU004262"/>
    </source>
</evidence>
<dbReference type="PANTHER" id="PTHR11610:SF173">
    <property type="entry name" value="LIPASE DOMAIN-CONTAINING PROTEIN-RELATED"/>
    <property type="match status" value="1"/>
</dbReference>
<dbReference type="SUPFAM" id="SSF53474">
    <property type="entry name" value="alpha/beta-Hydrolases"/>
    <property type="match status" value="1"/>
</dbReference>
<protein>
    <recommendedName>
        <fullName evidence="6">Lipase domain-containing protein</fullName>
    </recommendedName>
</protein>
<name>A0A7R9GWX6_TIMPO</name>
<accession>A0A7R9GWX6</accession>
<dbReference type="Pfam" id="PF00151">
    <property type="entry name" value="Lipase"/>
    <property type="match status" value="1"/>
</dbReference>
<reference evidence="7" key="1">
    <citation type="submission" date="2020-11" db="EMBL/GenBank/DDBJ databases">
        <authorList>
            <person name="Tran Van P."/>
        </authorList>
    </citation>
    <scope>NUCLEOTIDE SEQUENCE</scope>
</reference>
<evidence type="ECO:0000256" key="3">
    <source>
        <dbReference type="ARBA" id="ARBA00022525"/>
    </source>
</evidence>
<dbReference type="Gene3D" id="3.40.50.1820">
    <property type="entry name" value="alpha/beta hydrolase"/>
    <property type="match status" value="2"/>
</dbReference>
<evidence type="ECO:0000256" key="1">
    <source>
        <dbReference type="ARBA" id="ARBA00004613"/>
    </source>
</evidence>
<organism evidence="7">
    <name type="scientific">Timema poppense</name>
    <name type="common">Walking stick</name>
    <dbReference type="NCBI Taxonomy" id="170557"/>
    <lineage>
        <taxon>Eukaryota</taxon>
        <taxon>Metazoa</taxon>
        <taxon>Ecdysozoa</taxon>
        <taxon>Arthropoda</taxon>
        <taxon>Hexapoda</taxon>
        <taxon>Insecta</taxon>
        <taxon>Pterygota</taxon>
        <taxon>Neoptera</taxon>
        <taxon>Polyneoptera</taxon>
        <taxon>Phasmatodea</taxon>
        <taxon>Timematodea</taxon>
        <taxon>Timematoidea</taxon>
        <taxon>Timematidae</taxon>
        <taxon>Timema</taxon>
    </lineage>
</organism>
<evidence type="ECO:0000259" key="6">
    <source>
        <dbReference type="Pfam" id="PF00151"/>
    </source>
</evidence>
<keyword evidence="3" id="KW-0964">Secreted</keyword>
<feature type="region of interest" description="Disordered" evidence="5">
    <location>
        <begin position="24"/>
        <end position="43"/>
    </location>
</feature>
<dbReference type="EMBL" id="OD000774">
    <property type="protein sequence ID" value="CAD7399262.1"/>
    <property type="molecule type" value="Genomic_DNA"/>
</dbReference>
<dbReference type="GO" id="GO:0016042">
    <property type="term" value="P:lipid catabolic process"/>
    <property type="evidence" value="ECO:0007669"/>
    <property type="project" value="TreeGrafter"/>
</dbReference>
<dbReference type="InterPro" id="IPR013818">
    <property type="entry name" value="Lipase"/>
</dbReference>
<sequence length="329" mass="36845">MGKTSSADGMRKLRKKLKEAKLNEYKSHLEKERQKDRKRRCQSPGIEDIKTIKNSKTGRRVLYQKSYMNMTFKEVYTLFVSENPDVKGDMNVFLVDWSGGGGSIKYWKAVANTRVAGKSLARFVQRLITKGGASPGDFHLIGHSLGAHICSYAAVTVGGIARITGLDPAQPCYNYKDRNMVLDPSDAKFVDVIHTNGRLISKIGLGFPQPVEIAKAVCNHGRSYQFFIESIMSNDCYFWGHQWDMKPESGELAAMSPCSITNCSMMGYEAVLFPARGVFYVTTADTMPFCKEVRLHWCGECVENHFVETILTTPDQDLNLDLLVIGNLV</sequence>
<dbReference type="GO" id="GO:0005615">
    <property type="term" value="C:extracellular space"/>
    <property type="evidence" value="ECO:0007669"/>
    <property type="project" value="TreeGrafter"/>
</dbReference>
<comment type="subcellular location">
    <subcellularLocation>
        <location evidence="1">Secreted</location>
    </subcellularLocation>
</comment>
<dbReference type="GO" id="GO:0016298">
    <property type="term" value="F:lipase activity"/>
    <property type="evidence" value="ECO:0007669"/>
    <property type="project" value="InterPro"/>
</dbReference>
<evidence type="ECO:0000256" key="5">
    <source>
        <dbReference type="SAM" id="MobiDB-lite"/>
    </source>
</evidence>
<evidence type="ECO:0000256" key="2">
    <source>
        <dbReference type="ARBA" id="ARBA00010701"/>
    </source>
</evidence>
<dbReference type="InterPro" id="IPR000734">
    <property type="entry name" value="TAG_lipase"/>
</dbReference>
<feature type="compositionally biased region" description="Basic and acidic residues" evidence="5">
    <location>
        <begin position="24"/>
        <end position="35"/>
    </location>
</feature>
<dbReference type="PRINTS" id="PR00821">
    <property type="entry name" value="TAGLIPASE"/>
</dbReference>
<dbReference type="AlphaFoldDB" id="A0A7R9GWX6"/>
<dbReference type="InterPro" id="IPR029058">
    <property type="entry name" value="AB_hydrolase_fold"/>
</dbReference>
<dbReference type="PANTHER" id="PTHR11610">
    <property type="entry name" value="LIPASE"/>
    <property type="match status" value="1"/>
</dbReference>